<evidence type="ECO:0000259" key="1">
    <source>
        <dbReference type="Pfam" id="PF00795"/>
    </source>
</evidence>
<dbReference type="Gene3D" id="3.60.110.10">
    <property type="entry name" value="Carbon-nitrogen hydrolase"/>
    <property type="match status" value="1"/>
</dbReference>
<dbReference type="Pfam" id="PF00795">
    <property type="entry name" value="CN_hydrolase"/>
    <property type="match status" value="1"/>
</dbReference>
<dbReference type="AlphaFoldDB" id="A0A847EUF3"/>
<name>A0A847EUF3_9BACT</name>
<organism evidence="2 3">
    <name type="scientific">Candidatus Dojkabacteria bacterium</name>
    <dbReference type="NCBI Taxonomy" id="2099670"/>
    <lineage>
        <taxon>Bacteria</taxon>
        <taxon>Candidatus Dojkabacteria</taxon>
    </lineage>
</organism>
<dbReference type="EMBL" id="JAAZAL010000132">
    <property type="protein sequence ID" value="NLE31355.1"/>
    <property type="molecule type" value="Genomic_DNA"/>
</dbReference>
<protein>
    <submittedName>
        <fullName evidence="2">Carbon-nitrogen hydrolase family protein</fullName>
    </submittedName>
</protein>
<sequence length="241" mass="26926">MKIALISKKFINNDISYNLSVILNTMDELTQQVDFICFGEAFLQGFDCLSWNYSTDKNIGISCSSSIINTICKKAIDCKIAVAFGYIESDAERLFSSYMVISKFGKIIYNYRRISTGWKESIADYHYQDGADCLPFEIDGITFSIGLCGDLWDDSIINSIAILNTNITLWPVYLDYSESKWNDGEKIEYAKQSALFNSKVLLVNSLCDGANKAKGASAYFVDGLIKDEVLPGSEKALIIEV</sequence>
<dbReference type="Proteomes" id="UP000554004">
    <property type="component" value="Unassembled WGS sequence"/>
</dbReference>
<evidence type="ECO:0000313" key="3">
    <source>
        <dbReference type="Proteomes" id="UP000554004"/>
    </source>
</evidence>
<reference evidence="2 3" key="1">
    <citation type="journal article" date="2020" name="Biotechnol. Biofuels">
        <title>New insights from the biogas microbiome by comprehensive genome-resolved metagenomics of nearly 1600 species originating from multiple anaerobic digesters.</title>
        <authorList>
            <person name="Campanaro S."/>
            <person name="Treu L."/>
            <person name="Rodriguez-R L.M."/>
            <person name="Kovalovszki A."/>
            <person name="Ziels R.M."/>
            <person name="Maus I."/>
            <person name="Zhu X."/>
            <person name="Kougias P.G."/>
            <person name="Basile A."/>
            <person name="Luo G."/>
            <person name="Schluter A."/>
            <person name="Konstantinidis K.T."/>
            <person name="Angelidaki I."/>
        </authorList>
    </citation>
    <scope>NUCLEOTIDE SEQUENCE [LARGE SCALE GENOMIC DNA]</scope>
    <source>
        <strain evidence="2">AS06rmzACSIP_421</strain>
    </source>
</reference>
<dbReference type="InterPro" id="IPR036526">
    <property type="entry name" value="C-N_Hydrolase_sf"/>
</dbReference>
<keyword evidence="2" id="KW-0378">Hydrolase</keyword>
<comment type="caution">
    <text evidence="2">The sequence shown here is derived from an EMBL/GenBank/DDBJ whole genome shotgun (WGS) entry which is preliminary data.</text>
</comment>
<proteinExistence type="predicted"/>
<feature type="domain" description="CN hydrolase" evidence="1">
    <location>
        <begin position="12"/>
        <end position="152"/>
    </location>
</feature>
<dbReference type="SUPFAM" id="SSF56317">
    <property type="entry name" value="Carbon-nitrogen hydrolase"/>
    <property type="match status" value="1"/>
</dbReference>
<dbReference type="GO" id="GO:0016787">
    <property type="term" value="F:hydrolase activity"/>
    <property type="evidence" value="ECO:0007669"/>
    <property type="project" value="UniProtKB-KW"/>
</dbReference>
<evidence type="ECO:0000313" key="2">
    <source>
        <dbReference type="EMBL" id="NLE31355.1"/>
    </source>
</evidence>
<accession>A0A847EUF3</accession>
<gene>
    <name evidence="2" type="ORF">GX618_03745</name>
</gene>
<dbReference type="InterPro" id="IPR003010">
    <property type="entry name" value="C-N_Hydrolase"/>
</dbReference>